<dbReference type="PRINTS" id="PR01651">
    <property type="entry name" value="SECGEXPORT"/>
</dbReference>
<evidence type="ECO:0000256" key="7">
    <source>
        <dbReference type="ARBA" id="ARBA00022927"/>
    </source>
</evidence>
<dbReference type="GO" id="GO:0009306">
    <property type="term" value="P:protein secretion"/>
    <property type="evidence" value="ECO:0007669"/>
    <property type="project" value="UniProtKB-UniRule"/>
</dbReference>
<proteinExistence type="inferred from homology"/>
<keyword evidence="7 12" id="KW-0653">Protein transport</keyword>
<dbReference type="GO" id="GO:0043952">
    <property type="term" value="P:protein transport by the Sec complex"/>
    <property type="evidence" value="ECO:0007669"/>
    <property type="project" value="TreeGrafter"/>
</dbReference>
<feature type="transmembrane region" description="Helical" evidence="12">
    <location>
        <begin position="51"/>
        <end position="71"/>
    </location>
</feature>
<evidence type="ECO:0000256" key="10">
    <source>
        <dbReference type="ARBA" id="ARBA00023136"/>
    </source>
</evidence>
<organism evidence="14 15">
    <name type="scientific">Paracoccus lichenicola</name>
    <dbReference type="NCBI Taxonomy" id="2665644"/>
    <lineage>
        <taxon>Bacteria</taxon>
        <taxon>Pseudomonadati</taxon>
        <taxon>Pseudomonadota</taxon>
        <taxon>Alphaproteobacteria</taxon>
        <taxon>Rhodobacterales</taxon>
        <taxon>Paracoccaceae</taxon>
        <taxon>Paracoccus</taxon>
    </lineage>
</organism>
<keyword evidence="9 12" id="KW-0811">Translocation</keyword>
<comment type="function">
    <text evidence="11 12">Involved in protein export. Participates in an early event of protein translocation.</text>
</comment>
<comment type="subcellular location">
    <subcellularLocation>
        <location evidence="1 12">Cell membrane</location>
        <topology evidence="1 12">Multi-pass membrane protein</topology>
    </subcellularLocation>
</comment>
<dbReference type="RefSeq" id="WP_328288466.1">
    <property type="nucleotide sequence ID" value="NZ_WMBT01000003.1"/>
</dbReference>
<evidence type="ECO:0000256" key="8">
    <source>
        <dbReference type="ARBA" id="ARBA00022989"/>
    </source>
</evidence>
<keyword evidence="5 12" id="KW-1003">Cell membrane</keyword>
<dbReference type="GO" id="GO:0015450">
    <property type="term" value="F:protein-transporting ATPase activity"/>
    <property type="evidence" value="ECO:0007669"/>
    <property type="project" value="UniProtKB-UniRule"/>
</dbReference>
<evidence type="ECO:0000256" key="12">
    <source>
        <dbReference type="RuleBase" id="RU365087"/>
    </source>
</evidence>
<dbReference type="Proteomes" id="UP000481417">
    <property type="component" value="Unassembled WGS sequence"/>
</dbReference>
<feature type="compositionally biased region" description="Low complexity" evidence="13">
    <location>
        <begin position="120"/>
        <end position="137"/>
    </location>
</feature>
<evidence type="ECO:0000256" key="1">
    <source>
        <dbReference type="ARBA" id="ARBA00004651"/>
    </source>
</evidence>
<protein>
    <recommendedName>
        <fullName evidence="3 12">Protein-export membrane protein SecG</fullName>
    </recommendedName>
</protein>
<evidence type="ECO:0000256" key="4">
    <source>
        <dbReference type="ARBA" id="ARBA00022448"/>
    </source>
</evidence>
<keyword evidence="4 12" id="KW-0813">Transport</keyword>
<feature type="compositionally biased region" description="Pro residues" evidence="13">
    <location>
        <begin position="138"/>
        <end position="155"/>
    </location>
</feature>
<evidence type="ECO:0000256" key="13">
    <source>
        <dbReference type="SAM" id="MobiDB-lite"/>
    </source>
</evidence>
<comment type="similarity">
    <text evidence="2 12">Belongs to the SecG family.</text>
</comment>
<keyword evidence="8 12" id="KW-1133">Transmembrane helix</keyword>
<dbReference type="GO" id="GO:0065002">
    <property type="term" value="P:intracellular protein transmembrane transport"/>
    <property type="evidence" value="ECO:0007669"/>
    <property type="project" value="TreeGrafter"/>
</dbReference>
<evidence type="ECO:0000256" key="2">
    <source>
        <dbReference type="ARBA" id="ARBA00008445"/>
    </source>
</evidence>
<dbReference type="AlphaFoldDB" id="A0A6L6HNU4"/>
<dbReference type="PANTHER" id="PTHR34182">
    <property type="entry name" value="PROTEIN-EXPORT MEMBRANE PROTEIN SECG"/>
    <property type="match status" value="1"/>
</dbReference>
<dbReference type="Pfam" id="PF03840">
    <property type="entry name" value="SecG"/>
    <property type="match status" value="1"/>
</dbReference>
<evidence type="ECO:0000256" key="9">
    <source>
        <dbReference type="ARBA" id="ARBA00023010"/>
    </source>
</evidence>
<evidence type="ECO:0000313" key="14">
    <source>
        <dbReference type="EMBL" id="MTD99960.1"/>
    </source>
</evidence>
<dbReference type="PANTHER" id="PTHR34182:SF1">
    <property type="entry name" value="PROTEIN-EXPORT MEMBRANE PROTEIN SECG"/>
    <property type="match status" value="1"/>
</dbReference>
<dbReference type="NCBIfam" id="TIGR00810">
    <property type="entry name" value="secG"/>
    <property type="match status" value="1"/>
</dbReference>
<gene>
    <name evidence="14" type="primary">secG</name>
    <name evidence="14" type="ORF">GIY56_06660</name>
</gene>
<dbReference type="EMBL" id="WMBT01000003">
    <property type="protein sequence ID" value="MTD99960.1"/>
    <property type="molecule type" value="Genomic_DNA"/>
</dbReference>
<evidence type="ECO:0000256" key="5">
    <source>
        <dbReference type="ARBA" id="ARBA00022475"/>
    </source>
</evidence>
<evidence type="ECO:0000256" key="6">
    <source>
        <dbReference type="ARBA" id="ARBA00022692"/>
    </source>
</evidence>
<keyword evidence="6 12" id="KW-0812">Transmembrane</keyword>
<accession>A0A6L6HNU4</accession>
<evidence type="ECO:0000313" key="15">
    <source>
        <dbReference type="Proteomes" id="UP000481417"/>
    </source>
</evidence>
<reference evidence="14 15" key="1">
    <citation type="submission" date="2019-11" db="EMBL/GenBank/DDBJ databases">
        <authorList>
            <person name="Lang L."/>
        </authorList>
    </citation>
    <scope>NUCLEOTIDE SEQUENCE [LARGE SCALE GENOMIC DNA]</scope>
    <source>
        <strain evidence="14 15">YIM 132242</strain>
    </source>
</reference>
<comment type="caution">
    <text evidence="14">The sequence shown here is derived from an EMBL/GenBank/DDBJ whole genome shotgun (WGS) entry which is preliminary data.</text>
</comment>
<keyword evidence="15" id="KW-1185">Reference proteome</keyword>
<name>A0A6L6HNU4_9RHOB</name>
<evidence type="ECO:0000256" key="11">
    <source>
        <dbReference type="ARBA" id="ARBA00025182"/>
    </source>
</evidence>
<sequence length="155" mass="15402">MENVVLTIHLILAVLLTGVVLLQRSEGGGLGMGGGGGVMTGRQAANALTRLTWIFGIALFATSIALTIIAARQVSNSSIMDQLGVPESRQESTLPSVPAYVPPPSTGAAGDPLTPPTPDTPAADTAAPEAAAPAVEPVAPPATEPVVPAPAAPAN</sequence>
<comment type="caution">
    <text evidence="12">Lacks conserved residue(s) required for the propagation of feature annotation.</text>
</comment>
<dbReference type="InterPro" id="IPR004692">
    <property type="entry name" value="SecG"/>
</dbReference>
<evidence type="ECO:0000256" key="3">
    <source>
        <dbReference type="ARBA" id="ARBA00017876"/>
    </source>
</evidence>
<dbReference type="GO" id="GO:0005886">
    <property type="term" value="C:plasma membrane"/>
    <property type="evidence" value="ECO:0007669"/>
    <property type="project" value="UniProtKB-SubCell"/>
</dbReference>
<feature type="region of interest" description="Disordered" evidence="13">
    <location>
        <begin position="85"/>
        <end position="155"/>
    </location>
</feature>
<keyword evidence="10 12" id="KW-0472">Membrane</keyword>